<protein>
    <submittedName>
        <fullName evidence="1">Uncharacterized protein</fullName>
    </submittedName>
</protein>
<comment type="caution">
    <text evidence="1">The sequence shown here is derived from an EMBL/GenBank/DDBJ whole genome shotgun (WGS) entry which is preliminary data.</text>
</comment>
<keyword evidence="2" id="KW-1185">Reference proteome</keyword>
<sequence>MYRSRKGEIGFEIICSSRYRHKLKSSQEFRSLVKSESDQTSLFTLPLGSRITKEKSEDVTQIAILICSKFDTARELEKQVDANELVIKRQTCRVTLITNYSKNSTQTNVGFESPTTHFILSLLSHSASWILRGEDRFR</sequence>
<reference evidence="1 2" key="1">
    <citation type="journal article" date="2019" name="Sci. Rep.">
        <title>Orb-weaving spider Araneus ventricosus genome elucidates the spidroin gene catalogue.</title>
        <authorList>
            <person name="Kono N."/>
            <person name="Nakamura H."/>
            <person name="Ohtoshi R."/>
            <person name="Moran D.A.P."/>
            <person name="Shinohara A."/>
            <person name="Yoshida Y."/>
            <person name="Fujiwara M."/>
            <person name="Mori M."/>
            <person name="Tomita M."/>
            <person name="Arakawa K."/>
        </authorList>
    </citation>
    <scope>NUCLEOTIDE SEQUENCE [LARGE SCALE GENOMIC DNA]</scope>
</reference>
<name>A0A4Y2K3X2_ARAVE</name>
<dbReference type="EMBL" id="BGPR01004203">
    <property type="protein sequence ID" value="GBM97090.1"/>
    <property type="molecule type" value="Genomic_DNA"/>
</dbReference>
<evidence type="ECO:0000313" key="2">
    <source>
        <dbReference type="Proteomes" id="UP000499080"/>
    </source>
</evidence>
<proteinExistence type="predicted"/>
<dbReference type="Proteomes" id="UP000499080">
    <property type="component" value="Unassembled WGS sequence"/>
</dbReference>
<evidence type="ECO:0000313" key="1">
    <source>
        <dbReference type="EMBL" id="GBM97090.1"/>
    </source>
</evidence>
<gene>
    <name evidence="1" type="ORF">AVEN_112553_1</name>
</gene>
<organism evidence="1 2">
    <name type="scientific">Araneus ventricosus</name>
    <name type="common">Orbweaver spider</name>
    <name type="synonym">Epeira ventricosa</name>
    <dbReference type="NCBI Taxonomy" id="182803"/>
    <lineage>
        <taxon>Eukaryota</taxon>
        <taxon>Metazoa</taxon>
        <taxon>Ecdysozoa</taxon>
        <taxon>Arthropoda</taxon>
        <taxon>Chelicerata</taxon>
        <taxon>Arachnida</taxon>
        <taxon>Araneae</taxon>
        <taxon>Araneomorphae</taxon>
        <taxon>Entelegynae</taxon>
        <taxon>Araneoidea</taxon>
        <taxon>Araneidae</taxon>
        <taxon>Araneus</taxon>
    </lineage>
</organism>
<dbReference type="AlphaFoldDB" id="A0A4Y2K3X2"/>
<accession>A0A4Y2K3X2</accession>